<reference evidence="1" key="1">
    <citation type="journal article" date="2015" name="Nature">
        <title>Complex archaea that bridge the gap between prokaryotes and eukaryotes.</title>
        <authorList>
            <person name="Spang A."/>
            <person name="Saw J.H."/>
            <person name="Jorgensen S.L."/>
            <person name="Zaremba-Niedzwiedzka K."/>
            <person name="Martijn J."/>
            <person name="Lind A.E."/>
            <person name="van Eijk R."/>
            <person name="Schleper C."/>
            <person name="Guy L."/>
            <person name="Ettema T.J."/>
        </authorList>
    </citation>
    <scope>NUCLEOTIDE SEQUENCE</scope>
</reference>
<sequence>MARGRLTRYNQLVSGISPHYSNVIVQPRGFPIFSDPLLKGQVRFARKTGADFAIINPDNEIRLKEAAPRNTKTLILDRPSRWLEIGAVLSLGPDEEFALVKDFGDDFITLQDPILGDFTSENTVNLFATPIEPALDAPAGSTSIIIRSRYHVLAGDNLSVETTPGLLTSLLDVKVVRARFLDAISDGSTEFTMIYEILLEQPLTVDLEESGTNLFIKAQPSYLSNQVFIPLVPGFLDDIGPFLLDYVSGVLFDRDNVNEQLSITVFDKLGAPIIHDGLAPLPINKQFQITEMPVMADVICLWQVADGSITFSKRGTTQEINAVSLCNDLGQFQVTQEMIPVMPPGTEWNIPVAANLPCTLKVRFYPNEWREFELPPVTPQQVLIGTTTDDLPTERIEIVVIGTPETTVEFGNWVPTENQAFSLIYGITADVFGDAQWQATNMFQKPMFLNFAMGLKGRFDSNRTPNRFDGGMLFL</sequence>
<name>A0A0F9T0N1_9ZZZZ</name>
<organism evidence="1">
    <name type="scientific">marine sediment metagenome</name>
    <dbReference type="NCBI Taxonomy" id="412755"/>
    <lineage>
        <taxon>unclassified sequences</taxon>
        <taxon>metagenomes</taxon>
        <taxon>ecological metagenomes</taxon>
    </lineage>
</organism>
<gene>
    <name evidence="1" type="ORF">LCGC14_0407510</name>
</gene>
<proteinExistence type="predicted"/>
<protein>
    <submittedName>
        <fullName evidence="1">Uncharacterized protein</fullName>
    </submittedName>
</protein>
<accession>A0A0F9T0N1</accession>
<comment type="caution">
    <text evidence="1">The sequence shown here is derived from an EMBL/GenBank/DDBJ whole genome shotgun (WGS) entry which is preliminary data.</text>
</comment>
<dbReference type="EMBL" id="LAZR01000355">
    <property type="protein sequence ID" value="KKN72784.1"/>
    <property type="molecule type" value="Genomic_DNA"/>
</dbReference>
<dbReference type="AlphaFoldDB" id="A0A0F9T0N1"/>
<evidence type="ECO:0000313" key="1">
    <source>
        <dbReference type="EMBL" id="KKN72784.1"/>
    </source>
</evidence>